<dbReference type="GeneTree" id="ENSGT00390000014003"/>
<sequence length="292" mass="33686">MSSFPETLLRFNFQDLRKTGSNTSKPLFSVTKEFIRRFNQTKNPKEKEEILEQARKNILRCKRKLGLGTLGAGRQVHLPTAWTEVVYLAQCKGEIQDEALNMLYASLDHASFDYDHLPALFFVAESVLYRLCCDAFLRTYLYSLEIKLAKIGYLVFLRLFIYFLHGHLESFKQHLLRLQPYLYALSFSGELYCNYPNIFSNVQFILKTMEIICKRGFISESVFGPVEIKKGYDNIDSDMDSGGQVWRCTHLMASPDKPRKNISNLIEEDMKLTPCSGTVLLPGLVFRRTVLS</sequence>
<dbReference type="Proteomes" id="UP000002281">
    <property type="component" value="Chromosome 14"/>
</dbReference>
<evidence type="ECO:0000313" key="2">
    <source>
        <dbReference type="Proteomes" id="UP000002281"/>
    </source>
</evidence>
<proteinExistence type="predicted"/>
<dbReference type="InterPro" id="IPR031747">
    <property type="entry name" value="TMEM232"/>
</dbReference>
<accession>A0A9L0RQN4</accession>
<protein>
    <submittedName>
        <fullName evidence="1">Transmembrane protein 232</fullName>
    </submittedName>
</protein>
<reference evidence="1" key="2">
    <citation type="submission" date="2025-08" db="UniProtKB">
        <authorList>
            <consortium name="Ensembl"/>
        </authorList>
    </citation>
    <scope>IDENTIFICATION</scope>
    <source>
        <strain evidence="1">Thoroughbred</strain>
    </source>
</reference>
<dbReference type="Ensembl" id="ENSECAT00000138830.1">
    <property type="protein sequence ID" value="ENSECAP00000064893.1"/>
    <property type="gene ID" value="ENSECAG00000022708.4"/>
</dbReference>
<dbReference type="AlphaFoldDB" id="A0A9L0RQN4"/>
<reference evidence="1" key="3">
    <citation type="submission" date="2025-09" db="UniProtKB">
        <authorList>
            <consortium name="Ensembl"/>
        </authorList>
    </citation>
    <scope>IDENTIFICATION</scope>
    <source>
        <strain evidence="1">Thoroughbred</strain>
    </source>
</reference>
<reference evidence="1 2" key="1">
    <citation type="journal article" date="2009" name="Science">
        <title>Genome sequence, comparative analysis, and population genetics of the domestic horse.</title>
        <authorList>
            <consortium name="Broad Institute Genome Sequencing Platform"/>
            <consortium name="Broad Institute Whole Genome Assembly Team"/>
            <person name="Wade C.M."/>
            <person name="Giulotto E."/>
            <person name="Sigurdsson S."/>
            <person name="Zoli M."/>
            <person name="Gnerre S."/>
            <person name="Imsland F."/>
            <person name="Lear T.L."/>
            <person name="Adelson D.L."/>
            <person name="Bailey E."/>
            <person name="Bellone R.R."/>
            <person name="Bloecker H."/>
            <person name="Distl O."/>
            <person name="Edgar R.C."/>
            <person name="Garber M."/>
            <person name="Leeb T."/>
            <person name="Mauceli E."/>
            <person name="MacLeod J.N."/>
            <person name="Penedo M.C.T."/>
            <person name="Raison J.M."/>
            <person name="Sharpe T."/>
            <person name="Vogel J."/>
            <person name="Andersson L."/>
            <person name="Antczak D.F."/>
            <person name="Biagi T."/>
            <person name="Binns M.M."/>
            <person name="Chowdhary B.P."/>
            <person name="Coleman S.J."/>
            <person name="Della Valle G."/>
            <person name="Fryc S."/>
            <person name="Guerin G."/>
            <person name="Hasegawa T."/>
            <person name="Hill E.W."/>
            <person name="Jurka J."/>
            <person name="Kiialainen A."/>
            <person name="Lindgren G."/>
            <person name="Liu J."/>
            <person name="Magnani E."/>
            <person name="Mickelson J.R."/>
            <person name="Murray J."/>
            <person name="Nergadze S.G."/>
            <person name="Onofrio R."/>
            <person name="Pedroni S."/>
            <person name="Piras M.F."/>
            <person name="Raudsepp T."/>
            <person name="Rocchi M."/>
            <person name="Roeed K.H."/>
            <person name="Ryder O.A."/>
            <person name="Searle S."/>
            <person name="Skow L."/>
            <person name="Swinburne J.E."/>
            <person name="Syvaenen A.C."/>
            <person name="Tozaki T."/>
            <person name="Valberg S.J."/>
            <person name="Vaudin M."/>
            <person name="White J.R."/>
            <person name="Zody M.C."/>
            <person name="Lander E.S."/>
            <person name="Lindblad-Toh K."/>
        </authorList>
    </citation>
    <scope>NUCLEOTIDE SEQUENCE [LARGE SCALE GENOMIC DNA]</scope>
    <source>
        <strain evidence="1 2">Thoroughbred</strain>
    </source>
</reference>
<gene>
    <name evidence="1" type="primary">TMEM232</name>
</gene>
<name>A0A9L0RQN4_HORSE</name>
<dbReference type="Pfam" id="PF15877">
    <property type="entry name" value="TMEM232"/>
    <property type="match status" value="1"/>
</dbReference>
<keyword evidence="2" id="KW-1185">Reference proteome</keyword>
<dbReference type="PANTHER" id="PTHR28651">
    <property type="entry name" value="TRANSMEMBRANE PROTEIN 232"/>
    <property type="match status" value="1"/>
</dbReference>
<evidence type="ECO:0000313" key="1">
    <source>
        <dbReference type="Ensembl" id="ENSECAP00000064893.1"/>
    </source>
</evidence>
<organism evidence="1 2">
    <name type="scientific">Equus caballus</name>
    <name type="common">Horse</name>
    <dbReference type="NCBI Taxonomy" id="9796"/>
    <lineage>
        <taxon>Eukaryota</taxon>
        <taxon>Metazoa</taxon>
        <taxon>Chordata</taxon>
        <taxon>Craniata</taxon>
        <taxon>Vertebrata</taxon>
        <taxon>Euteleostomi</taxon>
        <taxon>Mammalia</taxon>
        <taxon>Eutheria</taxon>
        <taxon>Laurasiatheria</taxon>
        <taxon>Perissodactyla</taxon>
        <taxon>Equidae</taxon>
        <taxon>Equus</taxon>
    </lineage>
</organism>
<dbReference type="PANTHER" id="PTHR28651:SF1">
    <property type="entry name" value="TRANSMEMBRANE PROTEIN 232"/>
    <property type="match status" value="1"/>
</dbReference>